<feature type="compositionally biased region" description="Low complexity" evidence="1">
    <location>
        <begin position="358"/>
        <end position="374"/>
    </location>
</feature>
<evidence type="ECO:0000313" key="3">
    <source>
        <dbReference type="Proteomes" id="UP000561011"/>
    </source>
</evidence>
<evidence type="ECO:0000256" key="1">
    <source>
        <dbReference type="SAM" id="MobiDB-lite"/>
    </source>
</evidence>
<organism evidence="2 3">
    <name type="scientific">Sanguibacter inulinus</name>
    <dbReference type="NCBI Taxonomy" id="60922"/>
    <lineage>
        <taxon>Bacteria</taxon>
        <taxon>Bacillati</taxon>
        <taxon>Actinomycetota</taxon>
        <taxon>Actinomycetes</taxon>
        <taxon>Micrococcales</taxon>
        <taxon>Sanguibacteraceae</taxon>
        <taxon>Sanguibacter</taxon>
    </lineage>
</organism>
<name>A0A853F346_9MICO</name>
<protein>
    <submittedName>
        <fullName evidence="2">Uncharacterized protein</fullName>
    </submittedName>
</protein>
<evidence type="ECO:0000313" key="2">
    <source>
        <dbReference type="EMBL" id="NYS95428.1"/>
    </source>
</evidence>
<dbReference type="RefSeq" id="WP_179914586.1">
    <property type="nucleotide sequence ID" value="NZ_JACBYE010000074.1"/>
</dbReference>
<dbReference type="Proteomes" id="UP000561011">
    <property type="component" value="Unassembled WGS sequence"/>
</dbReference>
<sequence length="412" mass="43068">MTAALLGHVSAYAAQVRTHLADLPSEQVEDLTDGLEADLAEALADPDARPVTGEVPAVRVDGPAGEAILDLAARFGSPADYAAELRSAAGLPPVADPGAPDLGTTRWEDLQAWWAVQKQAVVSHPSWPGVSGFAESIRPAWWVARGWVLFGIFFTVGSDDGAVVAPRSLPEWVVLLGLVWVSVELGRGRWDARGKGRPFVFAANVLAAVFLIPGVVSMASPPEVRYVETGASEAALIDGVYVDGSRVTNLFVYDADGEYVEHAQILDNQGRAVRVDEPGGRWISGEATLLSWVPLLDVDGREVRNAYPVPTLRSDDYSTTDEIDPAQLRETAVVPLPPVRSVAPLDLDDVPGVGSEQVPAPGETGPAAGEGVEPTDGSAEEPAVPGSDQAAPDAVAPGPEGTSRPADAPPAG</sequence>
<dbReference type="EMBL" id="JACBYE010000074">
    <property type="protein sequence ID" value="NYS95428.1"/>
    <property type="molecule type" value="Genomic_DNA"/>
</dbReference>
<feature type="region of interest" description="Disordered" evidence="1">
    <location>
        <begin position="342"/>
        <end position="412"/>
    </location>
</feature>
<reference evidence="2 3" key="1">
    <citation type="submission" date="2020-07" db="EMBL/GenBank/DDBJ databases">
        <title>MOT database genomes.</title>
        <authorList>
            <person name="Joseph S."/>
            <person name="Aduse-Opoku J."/>
            <person name="Hashim A."/>
            <person name="Wade W."/>
            <person name="Curtis M."/>
        </authorList>
    </citation>
    <scope>NUCLEOTIDE SEQUENCE [LARGE SCALE GENOMIC DNA]</scope>
    <source>
        <strain evidence="2 3">DSM 100099</strain>
    </source>
</reference>
<accession>A0A853F346</accession>
<proteinExistence type="predicted"/>
<dbReference type="Pfam" id="PF22564">
    <property type="entry name" value="HAAS"/>
    <property type="match status" value="1"/>
</dbReference>
<keyword evidence="3" id="KW-1185">Reference proteome</keyword>
<comment type="caution">
    <text evidence="2">The sequence shown here is derived from an EMBL/GenBank/DDBJ whole genome shotgun (WGS) entry which is preliminary data.</text>
</comment>
<dbReference type="AlphaFoldDB" id="A0A853F346"/>
<gene>
    <name evidence="2" type="ORF">HZZ10_18135</name>
</gene>